<dbReference type="Pfam" id="PF12484">
    <property type="entry name" value="PPE-SVP"/>
    <property type="match status" value="1"/>
</dbReference>
<dbReference type="Proteomes" id="UP000467379">
    <property type="component" value="Plasmid pJCM12687"/>
</dbReference>
<dbReference type="InterPro" id="IPR022171">
    <property type="entry name" value="PPE_C"/>
</dbReference>
<dbReference type="InterPro" id="IPR000030">
    <property type="entry name" value="PPE_dom"/>
</dbReference>
<evidence type="ECO:0000259" key="2">
    <source>
        <dbReference type="Pfam" id="PF00823"/>
    </source>
</evidence>
<feature type="domain" description="PPE" evidence="2">
    <location>
        <begin position="11"/>
        <end position="172"/>
    </location>
</feature>
<dbReference type="InterPro" id="IPR038332">
    <property type="entry name" value="PPE_sf"/>
</dbReference>
<keyword evidence="5" id="KW-1185">Reference proteome</keyword>
<evidence type="ECO:0000313" key="5">
    <source>
        <dbReference type="Proteomes" id="UP000467379"/>
    </source>
</evidence>
<keyword evidence="4" id="KW-0614">Plasmid</keyword>
<geneLocation type="plasmid" evidence="4 5">
    <name>pJCM12687</name>
</geneLocation>
<dbReference type="Gene3D" id="1.20.1260.20">
    <property type="entry name" value="PPE superfamily"/>
    <property type="match status" value="1"/>
</dbReference>
<reference evidence="4 5" key="1">
    <citation type="journal article" date="2019" name="Emerg. Microbes Infect.">
        <title>Comprehensive subspecies identification of 175 nontuberculous mycobacteria species based on 7547 genomic profiles.</title>
        <authorList>
            <person name="Matsumoto Y."/>
            <person name="Kinjo T."/>
            <person name="Motooka D."/>
            <person name="Nabeya D."/>
            <person name="Jung N."/>
            <person name="Uechi K."/>
            <person name="Horii T."/>
            <person name="Iida T."/>
            <person name="Fujita J."/>
            <person name="Nakamura S."/>
        </authorList>
    </citation>
    <scope>NUCLEOTIDE SEQUENCE [LARGE SCALE GENOMIC DNA]</scope>
    <source>
        <strain evidence="4 5">JCM 12687</strain>
        <plasmid evidence="4">pJCM12687</plasmid>
    </source>
</reference>
<dbReference type="EMBL" id="AP022607">
    <property type="protein sequence ID" value="BBZ15316.1"/>
    <property type="molecule type" value="Genomic_DNA"/>
</dbReference>
<protein>
    <submittedName>
        <fullName evidence="4">Ribulose-phosphate 3-epimerase</fullName>
    </submittedName>
</protein>
<dbReference type="SUPFAM" id="SSF140459">
    <property type="entry name" value="PE/PPE dimer-like"/>
    <property type="match status" value="1"/>
</dbReference>
<proteinExistence type="inferred from homology"/>
<sequence>MLSWRGGVALDYGALPPEINSGRMYVGAGPGPLLAAAAAWDGLAAELHSTAASYTSVISGLTAGWQGPSSAAMAAAGAPYVGWMSATAAQAEQTANQARAAVAAYEAAFAATVPPPVIAANRSLLMSLTATNIFGQNTPAIAATEFHYAEMWAQDAAAMYGYAAGSATASQVTPFTPPPQTTNPGGMGAQSAAVAQATATAAGTQAHSVPQMISAMPHALQSMATPVSAAAPAAAADPPAPTQLFGVLQNLTIGSLSPLSLFGTPGTGYLLGIQSYLLPQAAANLTSANERLHRDQTKLGLISAEPGSGVRMMSAPGSAVSAGMGRAGAVGGLSVPQGWATAAPAIKEVAAALPQSSLSAAPAALAAEGQRTVFSNMALSSLAGRALVGTGGGAARPVSVAGAGGTAAAATTANIFVIQEADE</sequence>
<dbReference type="PANTHER" id="PTHR46766:SF1">
    <property type="entry name" value="GLUTAMINE-RICH PROTEIN 2"/>
    <property type="match status" value="1"/>
</dbReference>
<accession>A0ABM7KW34</accession>
<organism evidence="4 5">
    <name type="scientific">Mycobacterium branderi</name>
    <dbReference type="NCBI Taxonomy" id="43348"/>
    <lineage>
        <taxon>Bacteria</taxon>
        <taxon>Bacillati</taxon>
        <taxon>Actinomycetota</taxon>
        <taxon>Actinomycetes</taxon>
        <taxon>Mycobacteriales</taxon>
        <taxon>Mycobacteriaceae</taxon>
        <taxon>Mycobacterium</taxon>
    </lineage>
</organism>
<dbReference type="Pfam" id="PF00823">
    <property type="entry name" value="PPE"/>
    <property type="match status" value="1"/>
</dbReference>
<evidence type="ECO:0000313" key="4">
    <source>
        <dbReference type="EMBL" id="BBZ15316.1"/>
    </source>
</evidence>
<feature type="domain" description="PPE family C-terminal" evidence="3">
    <location>
        <begin position="321"/>
        <end position="395"/>
    </location>
</feature>
<dbReference type="PANTHER" id="PTHR46766">
    <property type="entry name" value="GLUTAMINE-RICH PROTEIN 2"/>
    <property type="match status" value="1"/>
</dbReference>
<name>A0ABM7KW34_9MYCO</name>
<gene>
    <name evidence="4" type="primary">PPE29_4</name>
    <name evidence="4" type="ORF">MBRA_55110</name>
</gene>
<evidence type="ECO:0000259" key="3">
    <source>
        <dbReference type="Pfam" id="PF12484"/>
    </source>
</evidence>
<comment type="similarity">
    <text evidence="1">Belongs to the mycobacterial PPE family.</text>
</comment>
<evidence type="ECO:0000256" key="1">
    <source>
        <dbReference type="ARBA" id="ARBA00010652"/>
    </source>
</evidence>